<feature type="domain" description="Reverse transcriptase/retrotransposon-derived protein RNase H-like" evidence="1">
    <location>
        <begin position="10"/>
        <end position="60"/>
    </location>
</feature>
<dbReference type="OrthoDB" id="2662456at2759"/>
<reference evidence="2 3" key="1">
    <citation type="journal article" date="2019" name="Nat. Ecol. Evol.">
        <title>Megaphylogeny resolves global patterns of mushroom evolution.</title>
        <authorList>
            <person name="Varga T."/>
            <person name="Krizsan K."/>
            <person name="Foldi C."/>
            <person name="Dima B."/>
            <person name="Sanchez-Garcia M."/>
            <person name="Sanchez-Ramirez S."/>
            <person name="Szollosi G.J."/>
            <person name="Szarkandi J.G."/>
            <person name="Papp V."/>
            <person name="Albert L."/>
            <person name="Andreopoulos W."/>
            <person name="Angelini C."/>
            <person name="Antonin V."/>
            <person name="Barry K.W."/>
            <person name="Bougher N.L."/>
            <person name="Buchanan P."/>
            <person name="Buyck B."/>
            <person name="Bense V."/>
            <person name="Catcheside P."/>
            <person name="Chovatia M."/>
            <person name="Cooper J."/>
            <person name="Damon W."/>
            <person name="Desjardin D."/>
            <person name="Finy P."/>
            <person name="Geml J."/>
            <person name="Haridas S."/>
            <person name="Hughes K."/>
            <person name="Justo A."/>
            <person name="Karasinski D."/>
            <person name="Kautmanova I."/>
            <person name="Kiss B."/>
            <person name="Kocsube S."/>
            <person name="Kotiranta H."/>
            <person name="LaButti K.M."/>
            <person name="Lechner B.E."/>
            <person name="Liimatainen K."/>
            <person name="Lipzen A."/>
            <person name="Lukacs Z."/>
            <person name="Mihaltcheva S."/>
            <person name="Morgado L.N."/>
            <person name="Niskanen T."/>
            <person name="Noordeloos M.E."/>
            <person name="Ohm R.A."/>
            <person name="Ortiz-Santana B."/>
            <person name="Ovrebo C."/>
            <person name="Racz N."/>
            <person name="Riley R."/>
            <person name="Savchenko A."/>
            <person name="Shiryaev A."/>
            <person name="Soop K."/>
            <person name="Spirin V."/>
            <person name="Szebenyi C."/>
            <person name="Tomsovsky M."/>
            <person name="Tulloss R.E."/>
            <person name="Uehling J."/>
            <person name="Grigoriev I.V."/>
            <person name="Vagvolgyi C."/>
            <person name="Papp T."/>
            <person name="Martin F.M."/>
            <person name="Miettinen O."/>
            <person name="Hibbett D.S."/>
            <person name="Nagy L.G."/>
        </authorList>
    </citation>
    <scope>NUCLEOTIDE SEQUENCE [LARGE SCALE GENOMIC DNA]</scope>
    <source>
        <strain evidence="2 3">CBS 121175</strain>
    </source>
</reference>
<dbReference type="InterPro" id="IPR043502">
    <property type="entry name" value="DNA/RNA_pol_sf"/>
</dbReference>
<accession>A0A5C3KMC4</accession>
<evidence type="ECO:0000313" key="3">
    <source>
        <dbReference type="Proteomes" id="UP000307440"/>
    </source>
</evidence>
<organism evidence="2 3">
    <name type="scientific">Coprinopsis marcescibilis</name>
    <name type="common">Agaric fungus</name>
    <name type="synonym">Psathyrella marcescibilis</name>
    <dbReference type="NCBI Taxonomy" id="230819"/>
    <lineage>
        <taxon>Eukaryota</taxon>
        <taxon>Fungi</taxon>
        <taxon>Dikarya</taxon>
        <taxon>Basidiomycota</taxon>
        <taxon>Agaricomycotina</taxon>
        <taxon>Agaricomycetes</taxon>
        <taxon>Agaricomycetidae</taxon>
        <taxon>Agaricales</taxon>
        <taxon>Agaricineae</taxon>
        <taxon>Psathyrellaceae</taxon>
        <taxon>Coprinopsis</taxon>
    </lineage>
</organism>
<dbReference type="AlphaFoldDB" id="A0A5C3KMC4"/>
<evidence type="ECO:0000313" key="2">
    <source>
        <dbReference type="EMBL" id="TFK21581.1"/>
    </source>
</evidence>
<gene>
    <name evidence="2" type="ORF">FA15DRAFT_558781</name>
</gene>
<dbReference type="InterPro" id="IPR041577">
    <property type="entry name" value="RT_RNaseH_2"/>
</dbReference>
<proteinExistence type="predicted"/>
<dbReference type="Pfam" id="PF17919">
    <property type="entry name" value="RT_RNaseH_2"/>
    <property type="match status" value="1"/>
</dbReference>
<protein>
    <recommendedName>
        <fullName evidence="1">Reverse transcriptase/retrotransposon-derived protein RNase H-like domain-containing protein</fullName>
    </recommendedName>
</protein>
<keyword evidence="3" id="KW-1185">Reference proteome</keyword>
<dbReference type="EMBL" id="ML210264">
    <property type="protein sequence ID" value="TFK21581.1"/>
    <property type="molecule type" value="Genomic_DNA"/>
</dbReference>
<sequence length="74" mass="8249">MKSHLLADMWTDKHTHAFLQLKIALTTEPVLRGPKYDGTPFVLTTDGCKYGFAGMVTQKHTVILPSGVERTALY</sequence>
<evidence type="ECO:0000259" key="1">
    <source>
        <dbReference type="Pfam" id="PF17919"/>
    </source>
</evidence>
<dbReference type="Proteomes" id="UP000307440">
    <property type="component" value="Unassembled WGS sequence"/>
</dbReference>
<feature type="non-terminal residue" evidence="2">
    <location>
        <position position="74"/>
    </location>
</feature>
<dbReference type="STRING" id="230819.A0A5C3KMC4"/>
<dbReference type="SUPFAM" id="SSF56672">
    <property type="entry name" value="DNA/RNA polymerases"/>
    <property type="match status" value="1"/>
</dbReference>
<name>A0A5C3KMC4_COPMA</name>